<name>A0A229FR55_9BURK</name>
<evidence type="ECO:0000256" key="5">
    <source>
        <dbReference type="ARBA" id="ARBA00023136"/>
    </source>
</evidence>
<keyword evidence="4 7" id="KW-1133">Transmembrane helix</keyword>
<keyword evidence="1 7" id="KW-1003">Cell membrane</keyword>
<proteinExistence type="inferred from homology"/>
<comment type="subcellular location">
    <subcellularLocation>
        <location evidence="7">Cell inner membrane</location>
        <topology evidence="7">Single-pass type II membrane protein</topology>
    </subcellularLocation>
    <text evidence="7">Localizes to the division septum.</text>
</comment>
<protein>
    <recommendedName>
        <fullName evidence="7">Cell division protein FtsB</fullName>
    </recommendedName>
</protein>
<evidence type="ECO:0000313" key="10">
    <source>
        <dbReference type="EMBL" id="OXL14507.1"/>
    </source>
</evidence>
<comment type="similarity">
    <text evidence="7">Belongs to the FtsB family.</text>
</comment>
<sequence>MRIVVYGMLALLVIIQYPLWLGKGGWLRVYELDRQVSKQFEKNDALAARNAKLSGEVKDLKDGTKAIEERARAEHGMSKEGEIFVQVVPGKKPANDSAKDEAAKAK</sequence>
<dbReference type="PANTHER" id="PTHR37485">
    <property type="entry name" value="CELL DIVISION PROTEIN FTSB"/>
    <property type="match status" value="1"/>
</dbReference>
<evidence type="ECO:0000256" key="1">
    <source>
        <dbReference type="ARBA" id="ARBA00022475"/>
    </source>
</evidence>
<accession>A0A229FR55</accession>
<feature type="transmembrane region" description="Helical" evidence="9">
    <location>
        <begin position="6"/>
        <end position="22"/>
    </location>
</feature>
<reference evidence="10 11" key="1">
    <citation type="submission" date="2017-06" db="EMBL/GenBank/DDBJ databases">
        <title>Reclassification of a Polynucleobacter cosmopolitanus strain isolated from tropical Lake Victoria as Polynucleobacter victoriensis comb. nov.</title>
        <authorList>
            <person name="Hahn M.W."/>
        </authorList>
    </citation>
    <scope>NUCLEOTIDE SEQUENCE [LARGE SCALE GENOMIC DNA]</scope>
    <source>
        <strain evidence="10 11">MWH-MoIso2</strain>
    </source>
</reference>
<keyword evidence="7" id="KW-0997">Cell inner membrane</keyword>
<dbReference type="GO" id="GO:0005886">
    <property type="term" value="C:plasma membrane"/>
    <property type="evidence" value="ECO:0007669"/>
    <property type="project" value="UniProtKB-SubCell"/>
</dbReference>
<evidence type="ECO:0000256" key="9">
    <source>
        <dbReference type="SAM" id="Phobius"/>
    </source>
</evidence>
<keyword evidence="2 7" id="KW-0132">Cell division</keyword>
<dbReference type="RefSeq" id="WP_089516550.1">
    <property type="nucleotide sequence ID" value="NZ_NJGG01000003.1"/>
</dbReference>
<feature type="topological domain" description="Periplasmic" evidence="7">
    <location>
        <begin position="22"/>
        <end position="106"/>
    </location>
</feature>
<dbReference type="PANTHER" id="PTHR37485:SF1">
    <property type="entry name" value="CELL DIVISION PROTEIN FTSB"/>
    <property type="match status" value="1"/>
</dbReference>
<comment type="function">
    <text evidence="7">Essential cell division protein. May link together the upstream cell division proteins, which are predominantly cytoplasmic, with the downstream cell division proteins, which are predominantly periplasmic.</text>
</comment>
<evidence type="ECO:0000256" key="2">
    <source>
        <dbReference type="ARBA" id="ARBA00022618"/>
    </source>
</evidence>
<dbReference type="Pfam" id="PF04977">
    <property type="entry name" value="DivIC"/>
    <property type="match status" value="1"/>
</dbReference>
<evidence type="ECO:0000256" key="6">
    <source>
        <dbReference type="ARBA" id="ARBA00023306"/>
    </source>
</evidence>
<dbReference type="NCBIfam" id="NF002058">
    <property type="entry name" value="PRK00888.1"/>
    <property type="match status" value="1"/>
</dbReference>
<dbReference type="HAMAP" id="MF_00599">
    <property type="entry name" value="FtsB"/>
    <property type="match status" value="1"/>
</dbReference>
<feature type="topological domain" description="Cytoplasmic" evidence="7">
    <location>
        <begin position="1"/>
        <end position="3"/>
    </location>
</feature>
<evidence type="ECO:0000256" key="3">
    <source>
        <dbReference type="ARBA" id="ARBA00022692"/>
    </source>
</evidence>
<feature type="compositionally biased region" description="Basic and acidic residues" evidence="8">
    <location>
        <begin position="93"/>
        <end position="106"/>
    </location>
</feature>
<dbReference type="InterPro" id="IPR023081">
    <property type="entry name" value="Cell_div_FtsB"/>
</dbReference>
<dbReference type="OrthoDB" id="7061211at2"/>
<keyword evidence="11" id="KW-1185">Reference proteome</keyword>
<dbReference type="AlphaFoldDB" id="A0A229FR55"/>
<evidence type="ECO:0000256" key="8">
    <source>
        <dbReference type="SAM" id="MobiDB-lite"/>
    </source>
</evidence>
<dbReference type="GO" id="GO:0043093">
    <property type="term" value="P:FtsZ-dependent cytokinesis"/>
    <property type="evidence" value="ECO:0007669"/>
    <property type="project" value="UniProtKB-UniRule"/>
</dbReference>
<comment type="subunit">
    <text evidence="7">Part of a complex composed of FtsB, FtsL and FtsQ.</text>
</comment>
<keyword evidence="5 7" id="KW-0472">Membrane</keyword>
<dbReference type="EMBL" id="NJGG01000003">
    <property type="protein sequence ID" value="OXL14507.1"/>
    <property type="molecule type" value="Genomic_DNA"/>
</dbReference>
<dbReference type="Proteomes" id="UP000215188">
    <property type="component" value="Unassembled WGS sequence"/>
</dbReference>
<organism evidence="10 11">
    <name type="scientific">Polynucleobacter cosmopolitanus</name>
    <dbReference type="NCBI Taxonomy" id="351345"/>
    <lineage>
        <taxon>Bacteria</taxon>
        <taxon>Pseudomonadati</taxon>
        <taxon>Pseudomonadota</taxon>
        <taxon>Betaproteobacteria</taxon>
        <taxon>Burkholderiales</taxon>
        <taxon>Burkholderiaceae</taxon>
        <taxon>Polynucleobacter</taxon>
    </lineage>
</organism>
<dbReference type="GO" id="GO:0030428">
    <property type="term" value="C:cell septum"/>
    <property type="evidence" value="ECO:0007669"/>
    <property type="project" value="TreeGrafter"/>
</dbReference>
<keyword evidence="3 7" id="KW-0812">Transmembrane</keyword>
<comment type="caution">
    <text evidence="10">The sequence shown here is derived from an EMBL/GenBank/DDBJ whole genome shotgun (WGS) entry which is preliminary data.</text>
</comment>
<feature type="region of interest" description="Disordered" evidence="8">
    <location>
        <begin position="87"/>
        <end position="106"/>
    </location>
</feature>
<dbReference type="InterPro" id="IPR007060">
    <property type="entry name" value="FtsL/DivIC"/>
</dbReference>
<gene>
    <name evidence="7" type="primary">ftsB</name>
    <name evidence="10" type="ORF">AOC33_08310</name>
</gene>
<keyword evidence="6 7" id="KW-0131">Cell cycle</keyword>
<evidence type="ECO:0000256" key="4">
    <source>
        <dbReference type="ARBA" id="ARBA00022989"/>
    </source>
</evidence>
<evidence type="ECO:0000256" key="7">
    <source>
        <dbReference type="HAMAP-Rule" id="MF_00599"/>
    </source>
</evidence>
<evidence type="ECO:0000313" key="11">
    <source>
        <dbReference type="Proteomes" id="UP000215188"/>
    </source>
</evidence>
<dbReference type="GO" id="GO:0032153">
    <property type="term" value="C:cell division site"/>
    <property type="evidence" value="ECO:0007669"/>
    <property type="project" value="UniProtKB-UniRule"/>
</dbReference>